<feature type="domain" description="SXP/RAL-2 family protein Ani s 5-like cation-binding" evidence="4">
    <location>
        <begin position="72"/>
        <end position="165"/>
    </location>
</feature>
<keyword evidence="6" id="KW-1185">Reference proteome</keyword>
<evidence type="ECO:0000256" key="2">
    <source>
        <dbReference type="SAM" id="MobiDB-lite"/>
    </source>
</evidence>
<dbReference type="OrthoDB" id="5877184at2759"/>
<evidence type="ECO:0000313" key="5">
    <source>
        <dbReference type="EMBL" id="EYC18829.1"/>
    </source>
</evidence>
<reference evidence="6" key="1">
    <citation type="journal article" date="2015" name="Nat. Genet.">
        <title>The genome and transcriptome of the zoonotic hookworm Ancylostoma ceylanicum identify infection-specific gene families.</title>
        <authorList>
            <person name="Schwarz E.M."/>
            <person name="Hu Y."/>
            <person name="Antoshechkin I."/>
            <person name="Miller M.M."/>
            <person name="Sternberg P.W."/>
            <person name="Aroian R.V."/>
        </authorList>
    </citation>
    <scope>NUCLEOTIDE SEQUENCE</scope>
    <source>
        <strain evidence="6">HY135</strain>
    </source>
</reference>
<feature type="region of interest" description="Disordered" evidence="2">
    <location>
        <begin position="188"/>
        <end position="217"/>
    </location>
</feature>
<dbReference type="Pfam" id="PF02520">
    <property type="entry name" value="ANIS5_cation-bd"/>
    <property type="match status" value="1"/>
</dbReference>
<evidence type="ECO:0000256" key="3">
    <source>
        <dbReference type="SAM" id="Phobius"/>
    </source>
</evidence>
<keyword evidence="1" id="KW-0175">Coiled coil</keyword>
<dbReference type="EMBL" id="JARK01001362">
    <property type="protein sequence ID" value="EYC18829.1"/>
    <property type="molecule type" value="Genomic_DNA"/>
</dbReference>
<organism evidence="5 6">
    <name type="scientific">Ancylostoma ceylanicum</name>
    <dbReference type="NCBI Taxonomy" id="53326"/>
    <lineage>
        <taxon>Eukaryota</taxon>
        <taxon>Metazoa</taxon>
        <taxon>Ecdysozoa</taxon>
        <taxon>Nematoda</taxon>
        <taxon>Chromadorea</taxon>
        <taxon>Rhabditida</taxon>
        <taxon>Rhabditina</taxon>
        <taxon>Rhabditomorpha</taxon>
        <taxon>Strongyloidea</taxon>
        <taxon>Ancylostomatidae</taxon>
        <taxon>Ancylostomatinae</taxon>
        <taxon>Ancylostoma</taxon>
    </lineage>
</organism>
<keyword evidence="3" id="KW-1133">Transmembrane helix</keyword>
<keyword evidence="3" id="KW-0472">Membrane</keyword>
<keyword evidence="3" id="KW-0812">Transmembrane</keyword>
<name>A0A016UTQ9_9BILA</name>
<accession>A0A016UTQ9</accession>
<evidence type="ECO:0000313" key="6">
    <source>
        <dbReference type="Proteomes" id="UP000024635"/>
    </source>
</evidence>
<proteinExistence type="predicted"/>
<comment type="caution">
    <text evidence="5">The sequence shown here is derived from an EMBL/GenBank/DDBJ whole genome shotgun (WGS) entry which is preliminary data.</text>
</comment>
<dbReference type="AlphaFoldDB" id="A0A016UTQ9"/>
<protein>
    <recommendedName>
        <fullName evidence="4">SXP/RAL-2 family protein Ani s 5-like cation-binding domain-containing protein</fullName>
    </recommendedName>
</protein>
<dbReference type="InterPro" id="IPR052823">
    <property type="entry name" value="SXP/RAL-2_related"/>
</dbReference>
<dbReference type="PANTHER" id="PTHR21593">
    <property type="entry name" value="PRION-LIKE- Q/N-RICH -DOMAIN-BEARING PROTEIN PROTEIN"/>
    <property type="match status" value="1"/>
</dbReference>
<dbReference type="Proteomes" id="UP000024635">
    <property type="component" value="Unassembled WGS sequence"/>
</dbReference>
<gene>
    <name evidence="5" type="primary">Acey_s0026.g1391</name>
    <name evidence="5" type="ORF">Y032_0026g1391</name>
</gene>
<dbReference type="PANTHER" id="PTHR21593:SF36">
    <property type="entry name" value="DUF148 DOMAIN-CONTAINING PROTEIN-RELATED"/>
    <property type="match status" value="1"/>
</dbReference>
<dbReference type="InterPro" id="IPR003677">
    <property type="entry name" value="ANIS5_cation-bd"/>
</dbReference>
<evidence type="ECO:0000256" key="1">
    <source>
        <dbReference type="SAM" id="Coils"/>
    </source>
</evidence>
<sequence length="240" mass="27409">MLILADHWLNSSSSIMAIFVLRESFYQKITKRSEMLLLVLLGVACCIAAVPVQAPEKLPVPKFPFLDEVNDEGKQEFQKIFNTQDLTRSQWETKMLAWAEKYNIKQSFLNYKEKLEKDKEAAEAELMATMEKLMQFFKEYQAVGDNYNLTWKQAAEQREELVKKLTPKQIEAAALLGELFAPVDQSQAAQQKPQEQYVPGPYGLQEQNEYGVGEQGHSYGETAYQAVQYGQSPYGEKASQ</sequence>
<evidence type="ECO:0000259" key="4">
    <source>
        <dbReference type="Pfam" id="PF02520"/>
    </source>
</evidence>
<feature type="transmembrane region" description="Helical" evidence="3">
    <location>
        <begin position="35"/>
        <end position="54"/>
    </location>
</feature>
<feature type="coiled-coil region" evidence="1">
    <location>
        <begin position="105"/>
        <end position="132"/>
    </location>
</feature>